<dbReference type="PANTHER" id="PTHR33653">
    <property type="entry name" value="RIBONUCLEASE VAPC2"/>
    <property type="match status" value="1"/>
</dbReference>
<dbReference type="RefSeq" id="WP_089962523.1">
    <property type="nucleotide sequence ID" value="NZ_FNAV01000014.1"/>
</dbReference>
<dbReference type="OrthoDB" id="9804823at2"/>
<evidence type="ECO:0000256" key="6">
    <source>
        <dbReference type="ARBA" id="ARBA00022842"/>
    </source>
</evidence>
<keyword evidence="2 8" id="KW-1277">Toxin-antitoxin system</keyword>
<comment type="similarity">
    <text evidence="7 8">Belongs to the PINc/VapC protein family.</text>
</comment>
<reference evidence="11" key="1">
    <citation type="submission" date="2016-10" db="EMBL/GenBank/DDBJ databases">
        <authorList>
            <person name="Varghese N."/>
            <person name="Submissions S."/>
        </authorList>
    </citation>
    <scope>NUCLEOTIDE SEQUENCE [LARGE SCALE GENOMIC DNA]</scope>
    <source>
        <strain evidence="11">DSM 10146</strain>
    </source>
</reference>
<name>A0A1G7J6T8_9RHOB</name>
<dbReference type="Proteomes" id="UP000198994">
    <property type="component" value="Unassembled WGS sequence"/>
</dbReference>
<feature type="binding site" evidence="8">
    <location>
        <position position="101"/>
    </location>
    <ligand>
        <name>Mg(2+)</name>
        <dbReference type="ChEBI" id="CHEBI:18420"/>
    </ligand>
</feature>
<evidence type="ECO:0000256" key="3">
    <source>
        <dbReference type="ARBA" id="ARBA00022722"/>
    </source>
</evidence>
<keyword evidence="6 8" id="KW-0460">Magnesium</keyword>
<dbReference type="Pfam" id="PF01850">
    <property type="entry name" value="PIN"/>
    <property type="match status" value="1"/>
</dbReference>
<feature type="binding site" evidence="8">
    <location>
        <position position="6"/>
    </location>
    <ligand>
        <name>Mg(2+)</name>
        <dbReference type="ChEBI" id="CHEBI:18420"/>
    </ligand>
</feature>
<comment type="function">
    <text evidence="8">Toxic component of a toxin-antitoxin (TA) system. An RNase.</text>
</comment>
<evidence type="ECO:0000256" key="8">
    <source>
        <dbReference type="HAMAP-Rule" id="MF_00265"/>
    </source>
</evidence>
<dbReference type="AlphaFoldDB" id="A0A1G7J6T8"/>
<dbReference type="Gene3D" id="3.40.50.1010">
    <property type="entry name" value="5'-nuclease"/>
    <property type="match status" value="1"/>
</dbReference>
<dbReference type="GO" id="GO:0004540">
    <property type="term" value="F:RNA nuclease activity"/>
    <property type="evidence" value="ECO:0007669"/>
    <property type="project" value="InterPro"/>
</dbReference>
<protein>
    <recommendedName>
        <fullName evidence="8">Ribonuclease VapC</fullName>
        <shortName evidence="8">RNase VapC</shortName>
        <ecNumber evidence="8">3.1.-.-</ecNumber>
    </recommendedName>
    <alternativeName>
        <fullName evidence="8">Toxin VapC</fullName>
    </alternativeName>
</protein>
<dbReference type="EMBL" id="FNAV01000014">
    <property type="protein sequence ID" value="SDF20613.1"/>
    <property type="molecule type" value="Genomic_DNA"/>
</dbReference>
<dbReference type="GO" id="GO:0000287">
    <property type="term" value="F:magnesium ion binding"/>
    <property type="evidence" value="ECO:0007669"/>
    <property type="project" value="UniProtKB-UniRule"/>
</dbReference>
<organism evidence="10 11">
    <name type="scientific">Salipiger thiooxidans</name>
    <dbReference type="NCBI Taxonomy" id="282683"/>
    <lineage>
        <taxon>Bacteria</taxon>
        <taxon>Pseudomonadati</taxon>
        <taxon>Pseudomonadota</taxon>
        <taxon>Alphaproteobacteria</taxon>
        <taxon>Rhodobacterales</taxon>
        <taxon>Roseobacteraceae</taxon>
        <taxon>Salipiger</taxon>
    </lineage>
</organism>
<sequence>MIHILDTNVISAVRRADRAPQVARWLGAQAETDLYLSVVTLGEIERGIRLQEPRNPDFARDLRLWLERTVTVFADRLLAFDAADAMIWGELSARLGHNGADLMIAAQALARDAAVVTGNVSDFEPTGARVVNPFD</sequence>
<accession>A0A1G7J6T8</accession>
<dbReference type="InterPro" id="IPR050556">
    <property type="entry name" value="Type_II_TA_system_RNase"/>
</dbReference>
<dbReference type="STRING" id="282683.SAMN04488105_114122"/>
<keyword evidence="4 8" id="KW-0479">Metal-binding</keyword>
<evidence type="ECO:0000313" key="11">
    <source>
        <dbReference type="Proteomes" id="UP000198994"/>
    </source>
</evidence>
<evidence type="ECO:0000256" key="5">
    <source>
        <dbReference type="ARBA" id="ARBA00022801"/>
    </source>
</evidence>
<dbReference type="InterPro" id="IPR029060">
    <property type="entry name" value="PIN-like_dom_sf"/>
</dbReference>
<evidence type="ECO:0000313" key="10">
    <source>
        <dbReference type="EMBL" id="SDF20613.1"/>
    </source>
</evidence>
<dbReference type="GO" id="GO:0090729">
    <property type="term" value="F:toxin activity"/>
    <property type="evidence" value="ECO:0007669"/>
    <property type="project" value="UniProtKB-KW"/>
</dbReference>
<dbReference type="GO" id="GO:0016787">
    <property type="term" value="F:hydrolase activity"/>
    <property type="evidence" value="ECO:0007669"/>
    <property type="project" value="UniProtKB-KW"/>
</dbReference>
<evidence type="ECO:0000259" key="9">
    <source>
        <dbReference type="Pfam" id="PF01850"/>
    </source>
</evidence>
<keyword evidence="11" id="KW-1185">Reference proteome</keyword>
<dbReference type="EC" id="3.1.-.-" evidence="8"/>
<keyword evidence="8" id="KW-0800">Toxin</keyword>
<keyword evidence="3 8" id="KW-0540">Nuclease</keyword>
<dbReference type="PANTHER" id="PTHR33653:SF1">
    <property type="entry name" value="RIBONUCLEASE VAPC2"/>
    <property type="match status" value="1"/>
</dbReference>
<comment type="cofactor">
    <cofactor evidence="1 8">
        <name>Mg(2+)</name>
        <dbReference type="ChEBI" id="CHEBI:18420"/>
    </cofactor>
</comment>
<dbReference type="InterPro" id="IPR002716">
    <property type="entry name" value="PIN_dom"/>
</dbReference>
<evidence type="ECO:0000256" key="7">
    <source>
        <dbReference type="ARBA" id="ARBA00038093"/>
    </source>
</evidence>
<gene>
    <name evidence="8" type="primary">vapC</name>
    <name evidence="10" type="ORF">SAMN04488105_114122</name>
</gene>
<evidence type="ECO:0000256" key="1">
    <source>
        <dbReference type="ARBA" id="ARBA00001946"/>
    </source>
</evidence>
<keyword evidence="5 8" id="KW-0378">Hydrolase</keyword>
<evidence type="ECO:0000256" key="2">
    <source>
        <dbReference type="ARBA" id="ARBA00022649"/>
    </source>
</evidence>
<feature type="domain" description="PIN" evidence="9">
    <location>
        <begin position="4"/>
        <end position="119"/>
    </location>
</feature>
<dbReference type="SUPFAM" id="SSF88723">
    <property type="entry name" value="PIN domain-like"/>
    <property type="match status" value="1"/>
</dbReference>
<proteinExistence type="inferred from homology"/>
<dbReference type="CDD" id="cd18746">
    <property type="entry name" value="PIN_VapC4-5_FitB-like"/>
    <property type="match status" value="1"/>
</dbReference>
<dbReference type="InterPro" id="IPR022907">
    <property type="entry name" value="VapC_family"/>
</dbReference>
<evidence type="ECO:0000256" key="4">
    <source>
        <dbReference type="ARBA" id="ARBA00022723"/>
    </source>
</evidence>
<dbReference type="HAMAP" id="MF_00265">
    <property type="entry name" value="VapC_Nob1"/>
    <property type="match status" value="1"/>
</dbReference>